<reference evidence="1" key="1">
    <citation type="submission" date="2019-11" db="EMBL/GenBank/DDBJ databases">
        <title>Nori genome reveals adaptations in red seaweeds to the harsh intertidal environment.</title>
        <authorList>
            <person name="Wang D."/>
            <person name="Mao Y."/>
        </authorList>
    </citation>
    <scope>NUCLEOTIDE SEQUENCE</scope>
    <source>
        <tissue evidence="1">Gametophyte</tissue>
    </source>
</reference>
<organism evidence="1 2">
    <name type="scientific">Pyropia yezoensis</name>
    <name type="common">Susabi-nori</name>
    <name type="synonym">Porphyra yezoensis</name>
    <dbReference type="NCBI Taxonomy" id="2788"/>
    <lineage>
        <taxon>Eukaryota</taxon>
        <taxon>Rhodophyta</taxon>
        <taxon>Bangiophyceae</taxon>
        <taxon>Bangiales</taxon>
        <taxon>Bangiaceae</taxon>
        <taxon>Pyropia</taxon>
    </lineage>
</organism>
<evidence type="ECO:0000313" key="2">
    <source>
        <dbReference type="Proteomes" id="UP000798662"/>
    </source>
</evidence>
<gene>
    <name evidence="1" type="ORF">I4F81_009383</name>
</gene>
<accession>A0ACC3CAS8</accession>
<evidence type="ECO:0000313" key="1">
    <source>
        <dbReference type="EMBL" id="KAK1866871.1"/>
    </source>
</evidence>
<dbReference type="EMBL" id="CM020619">
    <property type="protein sequence ID" value="KAK1866871.1"/>
    <property type="molecule type" value="Genomic_DNA"/>
</dbReference>
<keyword evidence="2" id="KW-1185">Reference proteome</keyword>
<sequence>MNAVTALTTAMRDLFGGDVPIKSSPHATMVVMTDSSKQLGSKTGDIMRDIGATATFAGADWVATGGVPDHLRGRTPDLERPP</sequence>
<name>A0ACC3CAS8_PYRYE</name>
<dbReference type="Proteomes" id="UP000798662">
    <property type="component" value="Chromosome 2"/>
</dbReference>
<comment type="caution">
    <text evidence="1">The sequence shown here is derived from an EMBL/GenBank/DDBJ whole genome shotgun (WGS) entry which is preliminary data.</text>
</comment>
<proteinExistence type="predicted"/>
<protein>
    <submittedName>
        <fullName evidence="1">Uncharacterized protein</fullName>
    </submittedName>
</protein>